<dbReference type="EMBL" id="CAUYUJ010008814">
    <property type="protein sequence ID" value="CAK0825034.1"/>
    <property type="molecule type" value="Genomic_DNA"/>
</dbReference>
<feature type="non-terminal residue" evidence="1">
    <location>
        <position position="122"/>
    </location>
</feature>
<organism evidence="1 2">
    <name type="scientific">Prorocentrum cordatum</name>
    <dbReference type="NCBI Taxonomy" id="2364126"/>
    <lineage>
        <taxon>Eukaryota</taxon>
        <taxon>Sar</taxon>
        <taxon>Alveolata</taxon>
        <taxon>Dinophyceae</taxon>
        <taxon>Prorocentrales</taxon>
        <taxon>Prorocentraceae</taxon>
        <taxon>Prorocentrum</taxon>
    </lineage>
</organism>
<sequence length="122" mass="13616">QDWLSLVQLCAASAWKLRRRRCVELRRICLECVVRLAECGGLGGDLRAASVASQRVLESVLLVCASERQDRLALGGALHTLLRQKFLPAHSLARLESATMSLSDSRVRNLLAPELLPWELRQ</sequence>
<evidence type="ECO:0000313" key="2">
    <source>
        <dbReference type="Proteomes" id="UP001189429"/>
    </source>
</evidence>
<proteinExistence type="predicted"/>
<feature type="non-terminal residue" evidence="1">
    <location>
        <position position="1"/>
    </location>
</feature>
<gene>
    <name evidence="1" type="ORF">PCOR1329_LOCUS25274</name>
</gene>
<name>A0ABN9S0J5_9DINO</name>
<keyword evidence="2" id="KW-1185">Reference proteome</keyword>
<accession>A0ABN9S0J5</accession>
<dbReference type="Proteomes" id="UP001189429">
    <property type="component" value="Unassembled WGS sequence"/>
</dbReference>
<reference evidence="1" key="1">
    <citation type="submission" date="2023-10" db="EMBL/GenBank/DDBJ databases">
        <authorList>
            <person name="Chen Y."/>
            <person name="Shah S."/>
            <person name="Dougan E. K."/>
            <person name="Thang M."/>
            <person name="Chan C."/>
        </authorList>
    </citation>
    <scope>NUCLEOTIDE SEQUENCE [LARGE SCALE GENOMIC DNA]</scope>
</reference>
<comment type="caution">
    <text evidence="1">The sequence shown here is derived from an EMBL/GenBank/DDBJ whole genome shotgun (WGS) entry which is preliminary data.</text>
</comment>
<protein>
    <submittedName>
        <fullName evidence="1">Uncharacterized protein</fullName>
    </submittedName>
</protein>
<evidence type="ECO:0000313" key="1">
    <source>
        <dbReference type="EMBL" id="CAK0825034.1"/>
    </source>
</evidence>